<evidence type="ECO:0000313" key="2">
    <source>
        <dbReference type="Proteomes" id="UP000325577"/>
    </source>
</evidence>
<keyword evidence="2" id="KW-1185">Reference proteome</keyword>
<dbReference type="Proteomes" id="UP000325577">
    <property type="component" value="Linkage Group LG12"/>
</dbReference>
<accession>A0A5J5BLZ4</accession>
<gene>
    <name evidence="1" type="ORF">F0562_023894</name>
</gene>
<sequence length="137" mass="15370">MALIDGSSSEKMKSKGISRHPKMTLLTMELSNSLNVSIADVVGTSNLPMLRRGKKVVTPNQRGDIIARALEERDPPLLSMDDALRWAWELSWGNVPSELAQFNVTQAIYTRLFISWRLFGELDSSPTTWSPNFSSRC</sequence>
<reference evidence="1 2" key="1">
    <citation type="submission" date="2019-09" db="EMBL/GenBank/DDBJ databases">
        <title>A chromosome-level genome assembly of the Chinese tupelo Nyssa sinensis.</title>
        <authorList>
            <person name="Yang X."/>
            <person name="Kang M."/>
            <person name="Yang Y."/>
            <person name="Xiong H."/>
            <person name="Wang M."/>
            <person name="Zhang Z."/>
            <person name="Wang Z."/>
            <person name="Wu H."/>
            <person name="Ma T."/>
            <person name="Liu J."/>
            <person name="Xi Z."/>
        </authorList>
    </citation>
    <scope>NUCLEOTIDE SEQUENCE [LARGE SCALE GENOMIC DNA]</scope>
    <source>
        <strain evidence="1">J267</strain>
        <tissue evidence="1">Leaf</tissue>
    </source>
</reference>
<proteinExistence type="predicted"/>
<evidence type="ECO:0000313" key="1">
    <source>
        <dbReference type="EMBL" id="KAA8542742.1"/>
    </source>
</evidence>
<dbReference type="EMBL" id="CM018035">
    <property type="protein sequence ID" value="KAA8542742.1"/>
    <property type="molecule type" value="Genomic_DNA"/>
</dbReference>
<protein>
    <submittedName>
        <fullName evidence="1">Uncharacterized protein</fullName>
    </submittedName>
</protein>
<name>A0A5J5BLZ4_9ASTE</name>
<organism evidence="1 2">
    <name type="scientific">Nyssa sinensis</name>
    <dbReference type="NCBI Taxonomy" id="561372"/>
    <lineage>
        <taxon>Eukaryota</taxon>
        <taxon>Viridiplantae</taxon>
        <taxon>Streptophyta</taxon>
        <taxon>Embryophyta</taxon>
        <taxon>Tracheophyta</taxon>
        <taxon>Spermatophyta</taxon>
        <taxon>Magnoliopsida</taxon>
        <taxon>eudicotyledons</taxon>
        <taxon>Gunneridae</taxon>
        <taxon>Pentapetalae</taxon>
        <taxon>asterids</taxon>
        <taxon>Cornales</taxon>
        <taxon>Nyssaceae</taxon>
        <taxon>Nyssa</taxon>
    </lineage>
</organism>
<dbReference type="AlphaFoldDB" id="A0A5J5BLZ4"/>